<dbReference type="EMBL" id="JAKOOW010000009">
    <property type="protein sequence ID" value="MCG6503519.1"/>
    <property type="molecule type" value="Genomic_DNA"/>
</dbReference>
<evidence type="ECO:0000313" key="3">
    <source>
        <dbReference type="EMBL" id="MCG6503519.1"/>
    </source>
</evidence>
<sequence length="139" mass="15638">MDRTRIFIVWFAMAAFIAMVAYLLGASWYWALLSGVGLVAGAVGGATGFMYWKQKKLIDSAARFNIDLKAGKIHPADLRRMYFTGGQARKDAVFIASKAMNCSEQEAERRLSERISKQAANQEMARQKNKSKRRSGRPR</sequence>
<keyword evidence="2" id="KW-0812">Transmembrane</keyword>
<accession>A0ABS9NL39</accession>
<evidence type="ECO:0000313" key="4">
    <source>
        <dbReference type="Proteomes" id="UP001298424"/>
    </source>
</evidence>
<comment type="caution">
    <text evidence="3">The sequence shown here is derived from an EMBL/GenBank/DDBJ whole genome shotgun (WGS) entry which is preliminary data.</text>
</comment>
<protein>
    <submittedName>
        <fullName evidence="3">Magnesium transporter</fullName>
    </submittedName>
</protein>
<reference evidence="3 4" key="1">
    <citation type="submission" date="2022-02" db="EMBL/GenBank/DDBJ databases">
        <title>Genome sequence data of Kingella unionensis sp. nov. strain CICC 24913 (CCUG 75125).</title>
        <authorList>
            <person name="Xiao M."/>
        </authorList>
    </citation>
    <scope>NUCLEOTIDE SEQUENCE [LARGE SCALE GENOMIC DNA]</scope>
    <source>
        <strain evidence="3 4">CICC 24913</strain>
    </source>
</reference>
<dbReference type="RefSeq" id="WP_238745927.1">
    <property type="nucleotide sequence ID" value="NZ_JAKOOW010000009.1"/>
</dbReference>
<feature type="compositionally biased region" description="Basic residues" evidence="1">
    <location>
        <begin position="127"/>
        <end position="139"/>
    </location>
</feature>
<feature type="region of interest" description="Disordered" evidence="1">
    <location>
        <begin position="110"/>
        <end position="139"/>
    </location>
</feature>
<keyword evidence="4" id="KW-1185">Reference proteome</keyword>
<feature type="transmembrane region" description="Helical" evidence="2">
    <location>
        <begin position="7"/>
        <end position="24"/>
    </location>
</feature>
<evidence type="ECO:0000256" key="2">
    <source>
        <dbReference type="SAM" id="Phobius"/>
    </source>
</evidence>
<dbReference type="Proteomes" id="UP001298424">
    <property type="component" value="Unassembled WGS sequence"/>
</dbReference>
<keyword evidence="2" id="KW-1133">Transmembrane helix</keyword>
<keyword evidence="2" id="KW-0472">Membrane</keyword>
<organism evidence="3 4">
    <name type="scientific">Kingella pumchi</name>
    <dbReference type="NCBI Taxonomy" id="2779506"/>
    <lineage>
        <taxon>Bacteria</taxon>
        <taxon>Pseudomonadati</taxon>
        <taxon>Pseudomonadota</taxon>
        <taxon>Betaproteobacteria</taxon>
        <taxon>Neisseriales</taxon>
        <taxon>Neisseriaceae</taxon>
        <taxon>Kingella</taxon>
    </lineage>
</organism>
<name>A0ABS9NL39_9NEIS</name>
<gene>
    <name evidence="3" type="ORF">MB824_03285</name>
</gene>
<evidence type="ECO:0000256" key="1">
    <source>
        <dbReference type="SAM" id="MobiDB-lite"/>
    </source>
</evidence>
<proteinExistence type="predicted"/>
<feature type="transmembrane region" description="Helical" evidence="2">
    <location>
        <begin position="30"/>
        <end position="52"/>
    </location>
</feature>